<dbReference type="AlphaFoldDB" id="A0A511W3V8"/>
<accession>A0A511W3V8</accession>
<comment type="caution">
    <text evidence="1">The sequence shown here is derived from an EMBL/GenBank/DDBJ whole genome shotgun (WGS) entry which is preliminary data.</text>
</comment>
<reference evidence="1 2" key="1">
    <citation type="submission" date="2019-07" db="EMBL/GenBank/DDBJ databases">
        <title>Whole genome shotgun sequence of Alkalibacillus haloalkaliphilus NBRC 103110.</title>
        <authorList>
            <person name="Hosoyama A."/>
            <person name="Uohara A."/>
            <person name="Ohji S."/>
            <person name="Ichikawa N."/>
        </authorList>
    </citation>
    <scope>NUCLEOTIDE SEQUENCE [LARGE SCALE GENOMIC DNA]</scope>
    <source>
        <strain evidence="1 2">NBRC 103110</strain>
    </source>
</reference>
<sequence>MAFGIKRDELKHWKKEVEAGNIAFLTHYWADDRFPQMNTVTKVGCRDVDKLKQWGKKHGLKPKWIHEDEKYPHFDLIGSFEEDILKAEGKLDQLRRFKSVEK</sequence>
<evidence type="ECO:0008006" key="3">
    <source>
        <dbReference type="Google" id="ProtNLM"/>
    </source>
</evidence>
<gene>
    <name evidence="1" type="primary">yneQ</name>
    <name evidence="1" type="ORF">AHA02nite_08040</name>
</gene>
<dbReference type="RefSeq" id="WP_146814613.1">
    <property type="nucleotide sequence ID" value="NZ_BJYA01000002.1"/>
</dbReference>
<organism evidence="1 2">
    <name type="scientific">Alkalibacillus haloalkaliphilus</name>
    <dbReference type="NCBI Taxonomy" id="94136"/>
    <lineage>
        <taxon>Bacteria</taxon>
        <taxon>Bacillati</taxon>
        <taxon>Bacillota</taxon>
        <taxon>Bacilli</taxon>
        <taxon>Bacillales</taxon>
        <taxon>Bacillaceae</taxon>
        <taxon>Alkalibacillus</taxon>
    </lineage>
</organism>
<keyword evidence="2" id="KW-1185">Reference proteome</keyword>
<evidence type="ECO:0000313" key="1">
    <source>
        <dbReference type="EMBL" id="GEN45028.1"/>
    </source>
</evidence>
<evidence type="ECO:0000313" key="2">
    <source>
        <dbReference type="Proteomes" id="UP000321440"/>
    </source>
</evidence>
<name>A0A511W3V8_9BACI</name>
<dbReference type="Proteomes" id="UP000321440">
    <property type="component" value="Unassembled WGS sequence"/>
</dbReference>
<proteinExistence type="predicted"/>
<dbReference type="EMBL" id="BJYA01000002">
    <property type="protein sequence ID" value="GEN45028.1"/>
    <property type="molecule type" value="Genomic_DNA"/>
</dbReference>
<protein>
    <recommendedName>
        <fullName evidence="3">YneQ</fullName>
    </recommendedName>
</protein>
<dbReference type="OrthoDB" id="2361368at2"/>